<dbReference type="Gene3D" id="3.40.50.1820">
    <property type="entry name" value="alpha/beta hydrolase"/>
    <property type="match status" value="1"/>
</dbReference>
<dbReference type="EC" id="3.1.1.-" evidence="5"/>
<dbReference type="Proteomes" id="UP001162834">
    <property type="component" value="Chromosome"/>
</dbReference>
<evidence type="ECO:0000259" key="4">
    <source>
        <dbReference type="Pfam" id="PF08386"/>
    </source>
</evidence>
<protein>
    <submittedName>
        <fullName evidence="5">Carboxylesterase B</fullName>
        <ecNumber evidence="5">3.1.1.-</ecNumber>
    </submittedName>
</protein>
<keyword evidence="3" id="KW-0732">Signal</keyword>
<comment type="similarity">
    <text evidence="1">Belongs to the peptidase S33 family.</text>
</comment>
<evidence type="ECO:0000313" key="5">
    <source>
        <dbReference type="EMBL" id="UGS38040.1"/>
    </source>
</evidence>
<dbReference type="RefSeq" id="WP_259316247.1">
    <property type="nucleotide sequence ID" value="NZ_CP087164.1"/>
</dbReference>
<dbReference type="EMBL" id="CP087164">
    <property type="protein sequence ID" value="UGS38040.1"/>
    <property type="molecule type" value="Genomic_DNA"/>
</dbReference>
<evidence type="ECO:0000256" key="3">
    <source>
        <dbReference type="SAM" id="SignalP"/>
    </source>
</evidence>
<dbReference type="KEGG" id="sbae:DSM104329_04462"/>
<evidence type="ECO:0000256" key="2">
    <source>
        <dbReference type="ARBA" id="ARBA00022801"/>
    </source>
</evidence>
<dbReference type="SUPFAM" id="SSF53474">
    <property type="entry name" value="alpha/beta-Hydrolases"/>
    <property type="match status" value="1"/>
</dbReference>
<reference evidence="5" key="1">
    <citation type="journal article" date="2022" name="Int. J. Syst. Evol. Microbiol.">
        <title>Pseudomonas aegrilactucae sp. nov. and Pseudomonas morbosilactucae sp. nov., pathogens causing bacterial rot of lettuce in Japan.</title>
        <authorList>
            <person name="Sawada H."/>
            <person name="Fujikawa T."/>
            <person name="Satou M."/>
        </authorList>
    </citation>
    <scope>NUCLEOTIDE SEQUENCE</scope>
    <source>
        <strain evidence="5">0166_1</strain>
    </source>
</reference>
<dbReference type="PANTHER" id="PTHR43248:SF25">
    <property type="entry name" value="AB HYDROLASE-1 DOMAIN-CONTAINING PROTEIN-RELATED"/>
    <property type="match status" value="1"/>
</dbReference>
<dbReference type="AlphaFoldDB" id="A0A9E7C204"/>
<dbReference type="GO" id="GO:0016787">
    <property type="term" value="F:hydrolase activity"/>
    <property type="evidence" value="ECO:0007669"/>
    <property type="project" value="UniProtKB-KW"/>
</dbReference>
<evidence type="ECO:0000256" key="1">
    <source>
        <dbReference type="ARBA" id="ARBA00010088"/>
    </source>
</evidence>
<sequence>MFGVLAAAMPAGAVTPPAAAASALAWKRCADPAQRGFQCATLRVPLDYGDPGGRTIRLAVVRRPATDRKHRIGTLFFNFGGPGAAGASLLPLAPIPAALRARFDIASWDPRGVGASTAVQCFASPQAESAFLDDVTLSFPVGRVQMGAWLDRYAQLYRRCDRRNGDLLRHVSTADTARDLNRLRRAVGDRRLNYDGFSYGTFLGATYANLFPDRVRAMVLDANLDPQAYVGREIDANGGRFLSTDLRTGSDLSSAETLNAFLDLCGSADAAHCAFTAGSPEATRAKYADLLTRLRTDPRSATLTYAQVVSITGNDLYSVASWPSLATTLQDLWTTGDAAPPTAIPGQQIGQAFAIRCSESPNPGPAAFPSLDAFAYQRAGPIGPYWSWTSAACASWRAKAADRYSGPWDRRTAHPVLVVNNTYDPASPYRAAVAMARRLARARLLTVDGYGHIVGTRSTCATRYIDRYLIRIKLPPAGTRCRQDRPPFGPGP</sequence>
<evidence type="ECO:0000313" key="6">
    <source>
        <dbReference type="Proteomes" id="UP001162834"/>
    </source>
</evidence>
<name>A0A9E7C204_9ACTN</name>
<gene>
    <name evidence="5" type="primary">caeB_2</name>
    <name evidence="5" type="ORF">DSM104329_04462</name>
</gene>
<keyword evidence="6" id="KW-1185">Reference proteome</keyword>
<organism evidence="5 6">
    <name type="scientific">Capillimicrobium parvum</name>
    <dbReference type="NCBI Taxonomy" id="2884022"/>
    <lineage>
        <taxon>Bacteria</taxon>
        <taxon>Bacillati</taxon>
        <taxon>Actinomycetota</taxon>
        <taxon>Thermoleophilia</taxon>
        <taxon>Solirubrobacterales</taxon>
        <taxon>Capillimicrobiaceae</taxon>
        <taxon>Capillimicrobium</taxon>
    </lineage>
</organism>
<dbReference type="PANTHER" id="PTHR43248">
    <property type="entry name" value="2-SUCCINYL-6-HYDROXY-2,4-CYCLOHEXADIENE-1-CARBOXYLATE SYNTHASE"/>
    <property type="match status" value="1"/>
</dbReference>
<proteinExistence type="inferred from homology"/>
<dbReference type="InterPro" id="IPR013595">
    <property type="entry name" value="Pept_S33_TAP-like_C"/>
</dbReference>
<feature type="signal peptide" evidence="3">
    <location>
        <begin position="1"/>
        <end position="20"/>
    </location>
</feature>
<dbReference type="InterPro" id="IPR051601">
    <property type="entry name" value="Serine_prot/Carboxylest_S33"/>
</dbReference>
<accession>A0A9E7C204</accession>
<dbReference type="Pfam" id="PF08386">
    <property type="entry name" value="Abhydrolase_4"/>
    <property type="match status" value="1"/>
</dbReference>
<feature type="domain" description="Peptidase S33 tripeptidyl aminopeptidase-like C-terminal" evidence="4">
    <location>
        <begin position="382"/>
        <end position="481"/>
    </location>
</feature>
<keyword evidence="2 5" id="KW-0378">Hydrolase</keyword>
<dbReference type="InterPro" id="IPR029058">
    <property type="entry name" value="AB_hydrolase_fold"/>
</dbReference>
<feature type="chain" id="PRO_5038594840" evidence="3">
    <location>
        <begin position="21"/>
        <end position="492"/>
    </location>
</feature>